<dbReference type="Proteomes" id="UP000092695">
    <property type="component" value="Chromosome"/>
</dbReference>
<evidence type="ECO:0000256" key="6">
    <source>
        <dbReference type="ARBA" id="ARBA00038076"/>
    </source>
</evidence>
<feature type="transmembrane region" description="Helical" evidence="7">
    <location>
        <begin position="25"/>
        <end position="46"/>
    </location>
</feature>
<gene>
    <name evidence="10" type="ORF">BA177_01855</name>
</gene>
<dbReference type="EMBL" id="CP016268">
    <property type="protein sequence ID" value="ANO50129.1"/>
    <property type="molecule type" value="Genomic_DNA"/>
</dbReference>
<keyword evidence="2" id="KW-1003">Cell membrane</keyword>
<dbReference type="Pfam" id="PF02687">
    <property type="entry name" value="FtsX"/>
    <property type="match status" value="1"/>
</dbReference>
<evidence type="ECO:0000259" key="8">
    <source>
        <dbReference type="Pfam" id="PF02687"/>
    </source>
</evidence>
<dbReference type="RefSeq" id="WP_068612235.1">
    <property type="nucleotide sequence ID" value="NZ_CP016268.1"/>
</dbReference>
<organism evidence="10 11">
    <name type="scientific">Woeseia oceani</name>
    <dbReference type="NCBI Taxonomy" id="1548547"/>
    <lineage>
        <taxon>Bacteria</taxon>
        <taxon>Pseudomonadati</taxon>
        <taxon>Pseudomonadota</taxon>
        <taxon>Gammaproteobacteria</taxon>
        <taxon>Woeseiales</taxon>
        <taxon>Woeseiaceae</taxon>
        <taxon>Woeseia</taxon>
    </lineage>
</organism>
<dbReference type="InterPro" id="IPR003838">
    <property type="entry name" value="ABC3_permease_C"/>
</dbReference>
<dbReference type="GO" id="GO:0022857">
    <property type="term" value="F:transmembrane transporter activity"/>
    <property type="evidence" value="ECO:0007669"/>
    <property type="project" value="TreeGrafter"/>
</dbReference>
<evidence type="ECO:0000313" key="10">
    <source>
        <dbReference type="EMBL" id="ANO50129.1"/>
    </source>
</evidence>
<evidence type="ECO:0000256" key="1">
    <source>
        <dbReference type="ARBA" id="ARBA00004651"/>
    </source>
</evidence>
<dbReference type="STRING" id="1548547.BA177_01855"/>
<dbReference type="AlphaFoldDB" id="A0A193LCK8"/>
<comment type="similarity">
    <text evidence="6">Belongs to the ABC-4 integral membrane protein family.</text>
</comment>
<dbReference type="KEGG" id="woc:BA177_01855"/>
<reference evidence="10 11" key="1">
    <citation type="submission" date="2016-06" db="EMBL/GenBank/DDBJ databases">
        <title>Complete genome sequence of a deep-branching marine Gamma Proteobacterium Woeseia oceani type strain XK5.</title>
        <authorList>
            <person name="Mu D."/>
            <person name="Du Z."/>
        </authorList>
    </citation>
    <scope>NUCLEOTIDE SEQUENCE [LARGE SCALE GENOMIC DNA]</scope>
    <source>
        <strain evidence="10 11">XK5</strain>
    </source>
</reference>
<dbReference type="InterPro" id="IPR025857">
    <property type="entry name" value="MacB_PCD"/>
</dbReference>
<evidence type="ECO:0000256" key="3">
    <source>
        <dbReference type="ARBA" id="ARBA00022692"/>
    </source>
</evidence>
<feature type="transmembrane region" description="Helical" evidence="7">
    <location>
        <begin position="376"/>
        <end position="398"/>
    </location>
</feature>
<evidence type="ECO:0000313" key="11">
    <source>
        <dbReference type="Proteomes" id="UP000092695"/>
    </source>
</evidence>
<evidence type="ECO:0000259" key="9">
    <source>
        <dbReference type="Pfam" id="PF12704"/>
    </source>
</evidence>
<dbReference type="PANTHER" id="PTHR30572:SF4">
    <property type="entry name" value="ABC TRANSPORTER PERMEASE YTRF"/>
    <property type="match status" value="1"/>
</dbReference>
<keyword evidence="3 7" id="KW-0812">Transmembrane</keyword>
<evidence type="ECO:0000256" key="7">
    <source>
        <dbReference type="SAM" id="Phobius"/>
    </source>
</evidence>
<dbReference type="GO" id="GO:0005886">
    <property type="term" value="C:plasma membrane"/>
    <property type="evidence" value="ECO:0007669"/>
    <property type="project" value="UniProtKB-SubCell"/>
</dbReference>
<dbReference type="InterPro" id="IPR050250">
    <property type="entry name" value="Macrolide_Exporter_MacB"/>
</dbReference>
<sequence length="412" mass="44723">MRMFVDVNESLKIAMSAIVANKARGILTTLGIIIGIVAVTTTMTAFNGMQTAFRQGAAAVGADVIYVSRMPWIVMNDWFEYRNRPNLSMDEADSLRTAFRGRAIVNPTMNSRRDIKYRSSVQEGITVIGTTELLPVVTNRLPEFGRFLMSFDNLYKKPVVVIGHGVAEGMFENVNPINKEINIGAHKFRIVGVMEKQGGSTFGGPDFDRQVFIPISTFLKVFGGRRSNDVDIAVKAASMTDMEDLEYEVIGEMRQIRKLRPSEAEDFSINKLDSLMGAFNSVVGAVLAIGLLVTSISLFVGGIGVMNIMFVSVTERTREIGIRKAIGARRRSILLQFLFESAIICLVGGLIGIAAASGITALINSSGLMPASNSPTILTAAVLISVLVGVAAGFVPAWKGARLDPIEALRYE</sequence>
<protein>
    <recommendedName>
        <fullName evidence="12">FtsX-like permease family protein</fullName>
    </recommendedName>
</protein>
<proteinExistence type="inferred from homology"/>
<feature type="domain" description="MacB-like periplasmic core" evidence="9">
    <location>
        <begin position="26"/>
        <end position="246"/>
    </location>
</feature>
<evidence type="ECO:0000256" key="5">
    <source>
        <dbReference type="ARBA" id="ARBA00023136"/>
    </source>
</evidence>
<name>A0A193LCK8_9GAMM</name>
<evidence type="ECO:0000256" key="4">
    <source>
        <dbReference type="ARBA" id="ARBA00022989"/>
    </source>
</evidence>
<dbReference type="Pfam" id="PF12704">
    <property type="entry name" value="MacB_PCD"/>
    <property type="match status" value="1"/>
</dbReference>
<keyword evidence="5 7" id="KW-0472">Membrane</keyword>
<feature type="domain" description="ABC3 transporter permease C-terminal" evidence="8">
    <location>
        <begin position="293"/>
        <end position="405"/>
    </location>
</feature>
<evidence type="ECO:0008006" key="12">
    <source>
        <dbReference type="Google" id="ProtNLM"/>
    </source>
</evidence>
<keyword evidence="4 7" id="KW-1133">Transmembrane helix</keyword>
<comment type="subcellular location">
    <subcellularLocation>
        <location evidence="1">Cell membrane</location>
        <topology evidence="1">Multi-pass membrane protein</topology>
    </subcellularLocation>
</comment>
<evidence type="ECO:0000256" key="2">
    <source>
        <dbReference type="ARBA" id="ARBA00022475"/>
    </source>
</evidence>
<accession>A0A193LCK8</accession>
<keyword evidence="11" id="KW-1185">Reference proteome</keyword>
<dbReference type="OrthoDB" id="9770036at2"/>
<feature type="transmembrane region" description="Helical" evidence="7">
    <location>
        <begin position="333"/>
        <end position="356"/>
    </location>
</feature>
<dbReference type="PANTHER" id="PTHR30572">
    <property type="entry name" value="MEMBRANE COMPONENT OF TRANSPORTER-RELATED"/>
    <property type="match status" value="1"/>
</dbReference>
<feature type="transmembrane region" description="Helical" evidence="7">
    <location>
        <begin position="282"/>
        <end position="312"/>
    </location>
</feature>